<feature type="non-terminal residue" evidence="1">
    <location>
        <position position="1"/>
    </location>
</feature>
<dbReference type="EMBL" id="LAZR01030807">
    <property type="protein sequence ID" value="KKL55535.1"/>
    <property type="molecule type" value="Genomic_DNA"/>
</dbReference>
<evidence type="ECO:0000313" key="1">
    <source>
        <dbReference type="EMBL" id="KKL55535.1"/>
    </source>
</evidence>
<protein>
    <submittedName>
        <fullName evidence="1">Uncharacterized protein</fullName>
    </submittedName>
</protein>
<dbReference type="AlphaFoldDB" id="A0A0F9FE28"/>
<sequence length="25" mass="3123">QRKLMLVLKRQGYFPNKENRKKISF</sequence>
<proteinExistence type="predicted"/>
<gene>
    <name evidence="1" type="ORF">LCGC14_2254460</name>
</gene>
<accession>A0A0F9FE28</accession>
<reference evidence="1" key="1">
    <citation type="journal article" date="2015" name="Nature">
        <title>Complex archaea that bridge the gap between prokaryotes and eukaryotes.</title>
        <authorList>
            <person name="Spang A."/>
            <person name="Saw J.H."/>
            <person name="Jorgensen S.L."/>
            <person name="Zaremba-Niedzwiedzka K."/>
            <person name="Martijn J."/>
            <person name="Lind A.E."/>
            <person name="van Eijk R."/>
            <person name="Schleper C."/>
            <person name="Guy L."/>
            <person name="Ettema T.J."/>
        </authorList>
    </citation>
    <scope>NUCLEOTIDE SEQUENCE</scope>
</reference>
<organism evidence="1">
    <name type="scientific">marine sediment metagenome</name>
    <dbReference type="NCBI Taxonomy" id="412755"/>
    <lineage>
        <taxon>unclassified sequences</taxon>
        <taxon>metagenomes</taxon>
        <taxon>ecological metagenomes</taxon>
    </lineage>
</organism>
<comment type="caution">
    <text evidence="1">The sequence shown here is derived from an EMBL/GenBank/DDBJ whole genome shotgun (WGS) entry which is preliminary data.</text>
</comment>
<name>A0A0F9FE28_9ZZZZ</name>